<evidence type="ECO:0000313" key="2">
    <source>
        <dbReference type="EMBL" id="OZI37085.1"/>
    </source>
</evidence>
<comment type="caution">
    <text evidence="2">The sequence shown here is derived from an EMBL/GenBank/DDBJ whole genome shotgun (WGS) entry which is preliminary data.</text>
</comment>
<dbReference type="AlphaFoldDB" id="A0A261SIV3"/>
<accession>A0A261SIV3</accession>
<dbReference type="Proteomes" id="UP000216020">
    <property type="component" value="Unassembled WGS sequence"/>
</dbReference>
<name>A0A261SIV3_9BORD</name>
<evidence type="ECO:0008006" key="4">
    <source>
        <dbReference type="Google" id="ProtNLM"/>
    </source>
</evidence>
<gene>
    <name evidence="2" type="ORF">CAL29_01220</name>
</gene>
<dbReference type="SUPFAM" id="SSF56935">
    <property type="entry name" value="Porins"/>
    <property type="match status" value="1"/>
</dbReference>
<evidence type="ECO:0000256" key="1">
    <source>
        <dbReference type="SAM" id="Phobius"/>
    </source>
</evidence>
<reference evidence="3" key="1">
    <citation type="submission" date="2017-05" db="EMBL/GenBank/DDBJ databases">
        <title>Complete and WGS of Bordetella genogroups.</title>
        <authorList>
            <person name="Spilker T."/>
            <person name="Lipuma J."/>
        </authorList>
    </citation>
    <scope>NUCLEOTIDE SEQUENCE [LARGE SCALE GENOMIC DNA]</scope>
    <source>
        <strain evidence="3">AU16122</strain>
    </source>
</reference>
<dbReference type="Pfam" id="PF04338">
    <property type="entry name" value="DUF481"/>
    <property type="match status" value="1"/>
</dbReference>
<dbReference type="InterPro" id="IPR007433">
    <property type="entry name" value="DUF481"/>
</dbReference>
<keyword evidence="3" id="KW-1185">Reference proteome</keyword>
<keyword evidence="1" id="KW-1133">Transmembrane helix</keyword>
<sequence length="423" mass="46715">MRRVARHRAPSSRPGLAAVRGTRAAGICGICAPCRRTMPAHSSVPPPCMNGVQYSPQVLPDTTLNKESYMPPHAMAPRAKRHRKHLLALIVAMLPASAALADTVWMDNGDRLTGTIKSLDGGFLMLSTDYGGDMRIDFKHVTTLQSADQLTIRDKDEAREYQAKLVRAEAGKVVLSGAVVGVDDTRDIQADVPLNTLASINRNHAFLGDTSFKGKLDASLVQTRSTTSSQVYALALGAEARRGLWRNQLNLGYNRDKDDDGVSVNNYGGDYTLDRFLTEKAFWQARVLYRADTVEEVRRQIAYGTGPGYQFWDDELGAFSMSALAGRVHYHYDDGTGEASYAGALRWDYSRYLSGKKFQIYTKGELLRPFGGNAQVSINGEAGLRYNINNFLSLYLKYARDQVSGTRQTMNESIYSTGVGLTW</sequence>
<protein>
    <recommendedName>
        <fullName evidence="4">DUF481 domain-containing protein</fullName>
    </recommendedName>
</protein>
<keyword evidence="1" id="KW-0472">Membrane</keyword>
<organism evidence="2 3">
    <name type="scientific">Bordetella genomosp. 10</name>
    <dbReference type="NCBI Taxonomy" id="1416804"/>
    <lineage>
        <taxon>Bacteria</taxon>
        <taxon>Pseudomonadati</taxon>
        <taxon>Pseudomonadota</taxon>
        <taxon>Betaproteobacteria</taxon>
        <taxon>Burkholderiales</taxon>
        <taxon>Alcaligenaceae</taxon>
        <taxon>Bordetella</taxon>
    </lineage>
</organism>
<dbReference type="OrthoDB" id="9806250at2"/>
<dbReference type="EMBL" id="NEVM01000001">
    <property type="protein sequence ID" value="OZI37085.1"/>
    <property type="molecule type" value="Genomic_DNA"/>
</dbReference>
<feature type="transmembrane region" description="Helical" evidence="1">
    <location>
        <begin position="86"/>
        <end position="106"/>
    </location>
</feature>
<keyword evidence="1" id="KW-0812">Transmembrane</keyword>
<proteinExistence type="predicted"/>
<evidence type="ECO:0000313" key="3">
    <source>
        <dbReference type="Proteomes" id="UP000216020"/>
    </source>
</evidence>